<dbReference type="PANTHER" id="PTHR30620:SF16">
    <property type="entry name" value="LYSOSOMAL BETA GLUCOSIDASE"/>
    <property type="match status" value="1"/>
</dbReference>
<gene>
    <name evidence="9" type="ORF">V5R04_01745</name>
</gene>
<dbReference type="Pfam" id="PF00933">
    <property type="entry name" value="Glyco_hydro_3"/>
    <property type="match status" value="1"/>
</dbReference>
<dbReference type="GO" id="GO:0008422">
    <property type="term" value="F:beta-glucosidase activity"/>
    <property type="evidence" value="ECO:0007669"/>
    <property type="project" value="UniProtKB-EC"/>
</dbReference>
<dbReference type="InterPro" id="IPR036881">
    <property type="entry name" value="Glyco_hydro_3_C_sf"/>
</dbReference>
<feature type="chain" id="PRO_5043694585" description="beta-glucosidase" evidence="7">
    <location>
        <begin position="27"/>
        <end position="799"/>
    </location>
</feature>
<dbReference type="InterPro" id="IPR001764">
    <property type="entry name" value="Glyco_hydro_3_N"/>
</dbReference>
<evidence type="ECO:0000256" key="6">
    <source>
        <dbReference type="ARBA" id="ARBA00023295"/>
    </source>
</evidence>
<dbReference type="InterPro" id="IPR051915">
    <property type="entry name" value="Cellulose_Degrad_GH3"/>
</dbReference>
<organism evidence="9">
    <name type="scientific">Jonesiaceae bacterium BS-20</name>
    <dbReference type="NCBI Taxonomy" id="3120821"/>
    <lineage>
        <taxon>Bacteria</taxon>
        <taxon>Bacillati</taxon>
        <taxon>Actinomycetota</taxon>
        <taxon>Actinomycetes</taxon>
        <taxon>Micrococcales</taxon>
        <taxon>Jonesiaceae</taxon>
    </lineage>
</organism>
<evidence type="ECO:0000256" key="1">
    <source>
        <dbReference type="ARBA" id="ARBA00000448"/>
    </source>
</evidence>
<dbReference type="InterPro" id="IPR036962">
    <property type="entry name" value="Glyco_hydro_3_N_sf"/>
</dbReference>
<dbReference type="AlphaFoldDB" id="A0AAU7DY73"/>
<evidence type="ECO:0000256" key="4">
    <source>
        <dbReference type="ARBA" id="ARBA00022729"/>
    </source>
</evidence>
<reference evidence="9" key="1">
    <citation type="submission" date="2024-02" db="EMBL/GenBank/DDBJ databases">
        <title>Tomenella chthoni gen. nov. sp. nov., a member of the family Jonesiaceae isolated from bat guano.</title>
        <authorList>
            <person name="Miller S.L."/>
            <person name="King J."/>
            <person name="Sankaranarayanan K."/>
            <person name="Lawson P.A."/>
        </authorList>
    </citation>
    <scope>NUCLEOTIDE SEQUENCE</scope>
    <source>
        <strain evidence="9">BS-20</strain>
    </source>
</reference>
<feature type="signal peptide" evidence="7">
    <location>
        <begin position="1"/>
        <end position="26"/>
    </location>
</feature>
<protein>
    <recommendedName>
        <fullName evidence="3">beta-glucosidase</fullName>
        <ecNumber evidence="3">3.2.1.21</ecNumber>
    </recommendedName>
</protein>
<comment type="catalytic activity">
    <reaction evidence="1">
        <text>Hydrolysis of terminal, non-reducing beta-D-glucosyl residues with release of beta-D-glucose.</text>
        <dbReference type="EC" id="3.2.1.21"/>
    </reaction>
</comment>
<sequence>MRKSPVKGGLAIAGALAVLLSSCSSAPQGPAPSSVGSSDSVTKYTTAVLTDGETTFTVVTNPKDGKKLSFSNESGFKLIEEEQDGVTYAFKDMNGNGTLDKWEDWRLSADERAAELAPQLSVDQVSGLMLFSGHESAAGDGLTPAQKEYLEESFLRNVLYAGGNEVEPIVQWTNSMQAYVETLVSDDAPYIPVNFSTDPRNDAKDSYSGASGGVSQWPALLGLAATFDADVVKQFGQVAANEYRAMGLANALSPQIDLATEPRWTRITGTLGEDSDMASEMAKAYVEGFQGTFDADGKNLGWGEQSVSTVIKHFPGDGTGEGGRESHREGGKYAVMPGGNVAGHLAPFEAAIDAGGLMTSYSIVLDGDGEPMFGNAMGSAYDKKRVDILRDDNNYDGVIVTDWGVTRHATDEGGRSGTAWGAQDLTTEERHFEILKAGVDQFGGNNDIEPVRAAYKLWEQAHAAGEIDQTADERWAETGRRVLTNIFNVGLYENSYQDLESSLALVGSDEYVAAGQKAQHDSIVVVKNDQAITCEADVKSYKDMKVYIPRSFDTGFAGSFGPAVYTEGPGISVEVAEQYFAEVITDEAVLDADEKVTSYTAPDLSDVDMVLVGMSNPNSGTPFEEPGRDPDTDEYYPISLQYREYVADGPNVRKVSIGGDTLPDGTKENRSYFGNKSRISNESELDAFERATAAVEASGKDIPVITMVSLSTGAVIPAEFEVKSDAILIGFAVSDASMLDVALGLADSNGRLPIALPKDMDTVEANLEDVAFDVAPYVDAAGNSYEFGFGLGCGGTPIK</sequence>
<dbReference type="SUPFAM" id="SSF52279">
    <property type="entry name" value="Beta-D-glucan exohydrolase, C-terminal domain"/>
    <property type="match status" value="1"/>
</dbReference>
<dbReference type="Gene3D" id="3.40.50.1700">
    <property type="entry name" value="Glycoside hydrolase family 3 C-terminal domain"/>
    <property type="match status" value="1"/>
</dbReference>
<evidence type="ECO:0000313" key="9">
    <source>
        <dbReference type="EMBL" id="XBH21977.1"/>
    </source>
</evidence>
<dbReference type="PANTHER" id="PTHR30620">
    <property type="entry name" value="PERIPLASMIC BETA-GLUCOSIDASE-RELATED"/>
    <property type="match status" value="1"/>
</dbReference>
<keyword evidence="4 7" id="KW-0732">Signal</keyword>
<comment type="similarity">
    <text evidence="2">Belongs to the glycosyl hydrolase 3 family.</text>
</comment>
<evidence type="ECO:0000256" key="5">
    <source>
        <dbReference type="ARBA" id="ARBA00022801"/>
    </source>
</evidence>
<keyword evidence="6" id="KW-0326">Glycosidase</keyword>
<dbReference type="Gene3D" id="3.20.20.300">
    <property type="entry name" value="Glycoside hydrolase, family 3, N-terminal domain"/>
    <property type="match status" value="1"/>
</dbReference>
<dbReference type="PROSITE" id="PS51257">
    <property type="entry name" value="PROKAR_LIPOPROTEIN"/>
    <property type="match status" value="1"/>
</dbReference>
<dbReference type="PRINTS" id="PR00133">
    <property type="entry name" value="GLHYDRLASE3"/>
</dbReference>
<dbReference type="EMBL" id="CP146203">
    <property type="protein sequence ID" value="XBH21977.1"/>
    <property type="molecule type" value="Genomic_DNA"/>
</dbReference>
<evidence type="ECO:0000259" key="8">
    <source>
        <dbReference type="Pfam" id="PF00933"/>
    </source>
</evidence>
<dbReference type="InterPro" id="IPR017853">
    <property type="entry name" value="GH"/>
</dbReference>
<evidence type="ECO:0000256" key="7">
    <source>
        <dbReference type="SAM" id="SignalP"/>
    </source>
</evidence>
<evidence type="ECO:0000256" key="3">
    <source>
        <dbReference type="ARBA" id="ARBA00012744"/>
    </source>
</evidence>
<dbReference type="SUPFAM" id="SSF51445">
    <property type="entry name" value="(Trans)glycosidases"/>
    <property type="match status" value="1"/>
</dbReference>
<proteinExistence type="inferred from homology"/>
<evidence type="ECO:0000256" key="2">
    <source>
        <dbReference type="ARBA" id="ARBA00005336"/>
    </source>
</evidence>
<feature type="domain" description="Glycoside hydrolase family 3 N-terminal" evidence="8">
    <location>
        <begin position="148"/>
        <end position="440"/>
    </location>
</feature>
<accession>A0AAU7DY73</accession>
<name>A0AAU7DY73_9MICO</name>
<keyword evidence="5 9" id="KW-0378">Hydrolase</keyword>
<dbReference type="GO" id="GO:0009251">
    <property type="term" value="P:glucan catabolic process"/>
    <property type="evidence" value="ECO:0007669"/>
    <property type="project" value="TreeGrafter"/>
</dbReference>
<dbReference type="EC" id="3.2.1.21" evidence="3"/>